<evidence type="ECO:0000256" key="3">
    <source>
        <dbReference type="ARBA" id="ARBA00022801"/>
    </source>
</evidence>
<dbReference type="Proteomes" id="UP000613066">
    <property type="component" value="Unassembled WGS sequence"/>
</dbReference>
<feature type="transmembrane region" description="Helical" evidence="8">
    <location>
        <begin position="229"/>
        <end position="247"/>
    </location>
</feature>
<evidence type="ECO:0000256" key="5">
    <source>
        <dbReference type="ARBA" id="ARBA00022989"/>
    </source>
</evidence>
<reference evidence="10" key="1">
    <citation type="submission" date="2019-09" db="EMBL/GenBank/DDBJ databases">
        <title>Bird 10,000 Genomes (B10K) Project - Family phase.</title>
        <authorList>
            <person name="Zhang G."/>
        </authorList>
    </citation>
    <scope>NUCLEOTIDE SEQUENCE</scope>
    <source>
        <strain evidence="10">B10K-DU-001-08</strain>
        <tissue evidence="10">Muscle</tissue>
    </source>
</reference>
<dbReference type="PANTHER" id="PTHR23129:SF1">
    <property type="entry name" value="ACYL-COENZYME A DIPHOSPHATASE FITM2"/>
    <property type="match status" value="1"/>
</dbReference>
<feature type="chain" id="PRO_5032346639" evidence="9">
    <location>
        <begin position="42"/>
        <end position="271"/>
    </location>
</feature>
<comment type="caution">
    <text evidence="10">The sequence shown here is derived from an EMBL/GenBank/DDBJ whole genome shotgun (WGS) entry which is preliminary data.</text>
</comment>
<evidence type="ECO:0000256" key="1">
    <source>
        <dbReference type="ARBA" id="ARBA00004477"/>
    </source>
</evidence>
<dbReference type="PANTHER" id="PTHR23129">
    <property type="entry name" value="ACYL-COENZYME A DIPHOSPHATASE FITM2"/>
    <property type="match status" value="1"/>
</dbReference>
<dbReference type="GO" id="GO:0034389">
    <property type="term" value="P:lipid droplet organization"/>
    <property type="evidence" value="ECO:0007669"/>
    <property type="project" value="InterPro"/>
</dbReference>
<keyword evidence="2 8" id="KW-0812">Transmembrane</keyword>
<name>A0A851NQA4_9GALL</name>
<keyword evidence="9" id="KW-0732">Signal</keyword>
<keyword evidence="6" id="KW-0443">Lipid metabolism</keyword>
<keyword evidence="7 8" id="KW-0472">Membrane</keyword>
<dbReference type="Pfam" id="PF10261">
    <property type="entry name" value="FIT"/>
    <property type="match status" value="2"/>
</dbReference>
<evidence type="ECO:0000256" key="8">
    <source>
        <dbReference type="SAM" id="Phobius"/>
    </source>
</evidence>
<comment type="subcellular location">
    <subcellularLocation>
        <location evidence="1">Endoplasmic reticulum membrane</location>
        <topology evidence="1">Multi-pass membrane protein</topology>
    </subcellularLocation>
</comment>
<evidence type="ECO:0000256" key="6">
    <source>
        <dbReference type="ARBA" id="ARBA00023098"/>
    </source>
</evidence>
<dbReference type="AlphaFoldDB" id="A0A851NQA4"/>
<evidence type="ECO:0000256" key="9">
    <source>
        <dbReference type="SAM" id="SignalP"/>
    </source>
</evidence>
<accession>A0A851NQA4</accession>
<keyword evidence="4" id="KW-0256">Endoplasmic reticulum</keyword>
<feature type="transmembrane region" description="Helical" evidence="8">
    <location>
        <begin position="105"/>
        <end position="123"/>
    </location>
</feature>
<sequence length="271" mass="30738">MEALERCARCLRAGLAAVAVRRRLPWLLLVLVLLGSALKDGDLVPETPMQNKRNVLNVYFVKVAWAWTFLLLLPFIGLTTYLFAKSKLLYGPTKSVLTALRRLSALLVGTAVWYVCTGFFTYVENLTGTCSTPGKLSESRRLYATKQECHQDNGIWNGFDISGHCFLLSYCALMIVEEMAVLEGLSIDQNSRLRVVVNSLFVSLCFLTVIWVFMFLCTAVYFHDFSQKILGTLIGLAAWYATYRVWYLKSFSPGLPLPNIYLSSKKHNYRR</sequence>
<keyword evidence="11" id="KW-1185">Reference proteome</keyword>
<proteinExistence type="inferred from homology"/>
<evidence type="ECO:0000313" key="10">
    <source>
        <dbReference type="EMBL" id="NXC43858.1"/>
    </source>
</evidence>
<gene>
    <name evidence="10" type="primary">Fitm2</name>
    <name evidence="10" type="ORF">PENPIL_R03721</name>
</gene>
<feature type="transmembrane region" description="Helical" evidence="8">
    <location>
        <begin position="200"/>
        <end position="222"/>
    </location>
</feature>
<keyword evidence="3" id="KW-0378">Hydrolase</keyword>
<organism evidence="10 11">
    <name type="scientific">Penelope pileata</name>
    <dbReference type="NCBI Taxonomy" id="1118817"/>
    <lineage>
        <taxon>Eukaryota</taxon>
        <taxon>Metazoa</taxon>
        <taxon>Chordata</taxon>
        <taxon>Craniata</taxon>
        <taxon>Vertebrata</taxon>
        <taxon>Euteleostomi</taxon>
        <taxon>Archelosauria</taxon>
        <taxon>Archosauria</taxon>
        <taxon>Dinosauria</taxon>
        <taxon>Saurischia</taxon>
        <taxon>Theropoda</taxon>
        <taxon>Coelurosauria</taxon>
        <taxon>Aves</taxon>
        <taxon>Neognathae</taxon>
        <taxon>Galloanserae</taxon>
        <taxon>Galliformes</taxon>
        <taxon>Cracidae</taxon>
        <taxon>Penelope</taxon>
    </lineage>
</organism>
<protein>
    <submittedName>
        <fullName evidence="10">FITM2 protein</fullName>
    </submittedName>
</protein>
<dbReference type="InterPro" id="IPR046401">
    <property type="entry name" value="FITM1/2"/>
</dbReference>
<dbReference type="HAMAP" id="MF_03230">
    <property type="entry name" value="FITM2"/>
    <property type="match status" value="1"/>
</dbReference>
<dbReference type="GO" id="GO:0008654">
    <property type="term" value="P:phospholipid biosynthetic process"/>
    <property type="evidence" value="ECO:0007669"/>
    <property type="project" value="TreeGrafter"/>
</dbReference>
<dbReference type="EMBL" id="WBMW01002889">
    <property type="protein sequence ID" value="NXC43858.1"/>
    <property type="molecule type" value="Genomic_DNA"/>
</dbReference>
<keyword evidence="5 8" id="KW-1133">Transmembrane helix</keyword>
<feature type="transmembrane region" description="Helical" evidence="8">
    <location>
        <begin position="63"/>
        <end position="84"/>
    </location>
</feature>
<feature type="non-terminal residue" evidence="10">
    <location>
        <position position="1"/>
    </location>
</feature>
<dbReference type="GO" id="GO:0005789">
    <property type="term" value="C:endoplasmic reticulum membrane"/>
    <property type="evidence" value="ECO:0007669"/>
    <property type="project" value="UniProtKB-SubCell"/>
</dbReference>
<evidence type="ECO:0000256" key="2">
    <source>
        <dbReference type="ARBA" id="ARBA00022692"/>
    </source>
</evidence>
<evidence type="ECO:0000256" key="7">
    <source>
        <dbReference type="ARBA" id="ARBA00023136"/>
    </source>
</evidence>
<dbReference type="GO" id="GO:0019915">
    <property type="term" value="P:lipid storage"/>
    <property type="evidence" value="ECO:0007669"/>
    <property type="project" value="InterPro"/>
</dbReference>
<evidence type="ECO:0000256" key="4">
    <source>
        <dbReference type="ARBA" id="ARBA00022824"/>
    </source>
</evidence>
<dbReference type="OrthoDB" id="5579088at2759"/>
<feature type="signal peptide" evidence="9">
    <location>
        <begin position="1"/>
        <end position="41"/>
    </location>
</feature>
<dbReference type="InterPro" id="IPR019388">
    <property type="entry name" value="FIT"/>
</dbReference>
<dbReference type="GO" id="GO:0010945">
    <property type="term" value="F:coenzyme A diphosphatase activity"/>
    <property type="evidence" value="ECO:0007669"/>
    <property type="project" value="InterPro"/>
</dbReference>
<feature type="non-terminal residue" evidence="10">
    <location>
        <position position="271"/>
    </location>
</feature>
<evidence type="ECO:0000313" key="11">
    <source>
        <dbReference type="Proteomes" id="UP000613066"/>
    </source>
</evidence>